<feature type="region of interest" description="Disordered" evidence="1">
    <location>
        <begin position="11"/>
        <end position="32"/>
    </location>
</feature>
<dbReference type="PANTHER" id="PTHR28077:SF1">
    <property type="entry name" value="INOSITOL PHOSPHORYLCERAMIDE SYNTHASE REGULATORY SUBUNIT KEI1"/>
    <property type="match status" value="1"/>
</dbReference>
<dbReference type="InterPro" id="IPR013862">
    <property type="entry name" value="Kei1"/>
</dbReference>
<dbReference type="PANTHER" id="PTHR28077">
    <property type="entry name" value="INOSITOL PHOSPHORYLCERAMIDE SYNTHASE REGULATORY SUBUNIT KEI1"/>
    <property type="match status" value="1"/>
</dbReference>
<dbReference type="KEGG" id="mbe:MBM_00742"/>
<dbReference type="FunCoup" id="K1Y917">
    <property type="interactions" value="12"/>
</dbReference>
<feature type="compositionally biased region" description="Low complexity" evidence="1">
    <location>
        <begin position="20"/>
        <end position="32"/>
    </location>
</feature>
<reference evidence="3 4" key="1">
    <citation type="journal article" date="2012" name="BMC Genomics">
        <title>Sequencing the genome of Marssonina brunnea reveals fungus-poplar co-evolution.</title>
        <authorList>
            <person name="Zhu S."/>
            <person name="Cao Y.-Z."/>
            <person name="Jiang C."/>
            <person name="Tan B.-Y."/>
            <person name="Wang Z."/>
            <person name="Feng S."/>
            <person name="Zhang L."/>
            <person name="Su X.-H."/>
            <person name="Brejova B."/>
            <person name="Vinar T."/>
            <person name="Xu M."/>
            <person name="Wang M.-X."/>
            <person name="Zhang S.-G."/>
            <person name="Huang M.-R."/>
            <person name="Wu R."/>
            <person name="Zhou Y."/>
        </authorList>
    </citation>
    <scope>NUCLEOTIDE SEQUENCE [LARGE SCALE GENOMIC DNA]</scope>
    <source>
        <strain evidence="3 4">MB_m1</strain>
    </source>
</reference>
<proteinExistence type="predicted"/>
<sequence length="402" mass="43865">MRLSRFLKGCQGLQHDEPSSPRSPSRRTSLLPQPSNFARLGLHFAIIRRCGPFRDTCGFRALEFVAASLEKAHQRPGRMKMQMLITTQAFLYVMSLRTGVEMVSLSMIFNKLTGFYGLLAILTGVSLSPLQLSMYIYSVGALVILAFLMPHIRKQSPFECLALSWFYLFDTIINTAFTSAFAVTWFLAVSADNARNGIPSSAPGGSTMDDTAGFTSPKYNISKVEVVTGGPPSVAYGMVGQNIATVRNPNFGRSVAIEESIPSIIVVVLLTMVRVYFILIVMAFARQVLRQHMYAASPASPIKLHLHTDGAAEGRADNPFAVGSPEGEGLKGMVGRIMVRVGESFWLGGQADDEWVKGLDGRFKTTNLTLKRSGGPPGTIERERRARSGTGPPIPKIDLGKL</sequence>
<feature type="region of interest" description="Disordered" evidence="1">
    <location>
        <begin position="367"/>
        <end position="402"/>
    </location>
</feature>
<evidence type="ECO:0008006" key="5">
    <source>
        <dbReference type="Google" id="ProtNLM"/>
    </source>
</evidence>
<protein>
    <recommendedName>
        <fullName evidence="5">DUF1753-domain-containing protein</fullName>
    </recommendedName>
</protein>
<feature type="transmembrane region" description="Helical" evidence="2">
    <location>
        <begin position="261"/>
        <end position="285"/>
    </location>
</feature>
<keyword evidence="2" id="KW-1133">Transmembrane helix</keyword>
<evidence type="ECO:0000256" key="1">
    <source>
        <dbReference type="SAM" id="MobiDB-lite"/>
    </source>
</evidence>
<evidence type="ECO:0000313" key="3">
    <source>
        <dbReference type="EMBL" id="EKD21629.1"/>
    </source>
</evidence>
<dbReference type="OrthoDB" id="3338076at2759"/>
<dbReference type="STRING" id="1072389.K1Y917"/>
<gene>
    <name evidence="3" type="ORF">MBM_00742</name>
</gene>
<dbReference type="GO" id="GO:0000139">
    <property type="term" value="C:Golgi membrane"/>
    <property type="evidence" value="ECO:0007669"/>
    <property type="project" value="TreeGrafter"/>
</dbReference>
<organism evidence="3 4">
    <name type="scientific">Marssonina brunnea f. sp. multigermtubi (strain MB_m1)</name>
    <name type="common">Marssonina leaf spot fungus</name>
    <dbReference type="NCBI Taxonomy" id="1072389"/>
    <lineage>
        <taxon>Eukaryota</taxon>
        <taxon>Fungi</taxon>
        <taxon>Dikarya</taxon>
        <taxon>Ascomycota</taxon>
        <taxon>Pezizomycotina</taxon>
        <taxon>Leotiomycetes</taxon>
        <taxon>Helotiales</taxon>
        <taxon>Drepanopezizaceae</taxon>
        <taxon>Drepanopeziza</taxon>
    </lineage>
</organism>
<name>K1Y917_MARBU</name>
<dbReference type="HOGENOM" id="CLU_047267_0_0_1"/>
<dbReference type="GO" id="GO:0070916">
    <property type="term" value="C:inositol phosphoceramide synthase complex"/>
    <property type="evidence" value="ECO:0007669"/>
    <property type="project" value="TreeGrafter"/>
</dbReference>
<accession>K1Y917</accession>
<feature type="transmembrane region" description="Helical" evidence="2">
    <location>
        <begin position="160"/>
        <end position="187"/>
    </location>
</feature>
<dbReference type="Pfam" id="PF08552">
    <property type="entry name" value="Kei1"/>
    <property type="match status" value="1"/>
</dbReference>
<dbReference type="EMBL" id="JH921428">
    <property type="protein sequence ID" value="EKD21629.1"/>
    <property type="molecule type" value="Genomic_DNA"/>
</dbReference>
<dbReference type="OMA" id="IICTLWT"/>
<dbReference type="GO" id="GO:0006673">
    <property type="term" value="P:inositol phosphoceramide metabolic process"/>
    <property type="evidence" value="ECO:0007669"/>
    <property type="project" value="InterPro"/>
</dbReference>
<evidence type="ECO:0000256" key="2">
    <source>
        <dbReference type="SAM" id="Phobius"/>
    </source>
</evidence>
<feature type="transmembrane region" description="Helical" evidence="2">
    <location>
        <begin position="115"/>
        <end position="148"/>
    </location>
</feature>
<dbReference type="Proteomes" id="UP000006753">
    <property type="component" value="Unassembled WGS sequence"/>
</dbReference>
<dbReference type="AlphaFoldDB" id="K1Y917"/>
<evidence type="ECO:0000313" key="4">
    <source>
        <dbReference type="Proteomes" id="UP000006753"/>
    </source>
</evidence>
<dbReference type="InParanoid" id="K1Y917"/>
<keyword evidence="2" id="KW-0472">Membrane</keyword>
<keyword evidence="2" id="KW-0812">Transmembrane</keyword>
<dbReference type="GO" id="GO:0070917">
    <property type="term" value="F:inositol phosphoceramide synthase regulator activity"/>
    <property type="evidence" value="ECO:0007669"/>
    <property type="project" value="InterPro"/>
</dbReference>
<dbReference type="eggNOG" id="ENOG502RTPU">
    <property type="taxonomic scope" value="Eukaryota"/>
</dbReference>
<keyword evidence="4" id="KW-1185">Reference proteome</keyword>